<dbReference type="KEGG" id="brh:RBRH_01606"/>
<dbReference type="AlphaFoldDB" id="E5ARF8"/>
<dbReference type="Proteomes" id="UP000007437">
    <property type="component" value="Chromosome"/>
</dbReference>
<dbReference type="GO" id="GO:0016491">
    <property type="term" value="F:oxidoreductase activity"/>
    <property type="evidence" value="ECO:0007669"/>
    <property type="project" value="UniProtKB-KW"/>
</dbReference>
<dbReference type="HOGENOM" id="CLU_2394192_0_0_4"/>
<protein>
    <submittedName>
        <fullName evidence="1">Oxidoreductase</fullName>
        <ecNumber evidence="1">1.-.-.-</ecNumber>
    </submittedName>
</protein>
<proteinExistence type="predicted"/>
<dbReference type="EC" id="1.-.-.-" evidence="1"/>
<name>E5ARF8_MYCRK</name>
<dbReference type="STRING" id="882378.RBRH_01606"/>
<reference evidence="1 2" key="1">
    <citation type="journal article" date="2011" name="J. Bacteriol.">
        <title>Complete genome sequence of Burkholderia rhizoxinica, an endosymbiont of Rhizopus microsporus.</title>
        <authorList>
            <person name="Lackner G."/>
            <person name="Moebius N."/>
            <person name="Partida-Martinez L."/>
            <person name="Hertweck C."/>
        </authorList>
    </citation>
    <scope>NUCLEOTIDE SEQUENCE [LARGE SCALE GENOMIC DNA]</scope>
    <source>
        <strain evidence="2">DSM 19002 / CIP 109453 / HKI 454</strain>
    </source>
</reference>
<keyword evidence="1" id="KW-0560">Oxidoreductase</keyword>
<evidence type="ECO:0000313" key="1">
    <source>
        <dbReference type="EMBL" id="CBW75190.1"/>
    </source>
</evidence>
<sequence length="93" mass="9358">MCAGPHSVGIGGSQTPRICAALNWSDMVLLSPDRLPLVGAIAHPRVFVNCAYGPVAWALSHSSATVIADLVSGKPPALSAAPLAALSPGRFAG</sequence>
<evidence type="ECO:0000313" key="2">
    <source>
        <dbReference type="Proteomes" id="UP000007437"/>
    </source>
</evidence>
<accession>E5ARF8</accession>
<dbReference type="Gene3D" id="3.50.50.60">
    <property type="entry name" value="FAD/NAD(P)-binding domain"/>
    <property type="match status" value="1"/>
</dbReference>
<dbReference type="InterPro" id="IPR036188">
    <property type="entry name" value="FAD/NAD-bd_sf"/>
</dbReference>
<dbReference type="eggNOG" id="COG0665">
    <property type="taxonomic scope" value="Bacteria"/>
</dbReference>
<gene>
    <name evidence="1" type="ordered locus">RBRH_01606</name>
</gene>
<dbReference type="EMBL" id="FR687359">
    <property type="protein sequence ID" value="CBW75190.1"/>
    <property type="molecule type" value="Genomic_DNA"/>
</dbReference>
<organism evidence="1 2">
    <name type="scientific">Mycetohabitans rhizoxinica (strain DSM 19002 / CIP 109453 / HKI 454)</name>
    <name type="common">Paraburkholderia rhizoxinica</name>
    <dbReference type="NCBI Taxonomy" id="882378"/>
    <lineage>
        <taxon>Bacteria</taxon>
        <taxon>Pseudomonadati</taxon>
        <taxon>Pseudomonadota</taxon>
        <taxon>Betaproteobacteria</taxon>
        <taxon>Burkholderiales</taxon>
        <taxon>Burkholderiaceae</taxon>
        <taxon>Mycetohabitans</taxon>
    </lineage>
</organism>